<reference evidence="3 4" key="1">
    <citation type="submission" date="2019-04" db="EMBL/GenBank/DDBJ databases">
        <title>Draft genome sequences of Streptomyces avermitilis ATCC 31267.</title>
        <authorList>
            <person name="Komaki H."/>
            <person name="Tamura T."/>
            <person name="Hosoyama A."/>
        </authorList>
    </citation>
    <scope>NUCLEOTIDE SEQUENCE [LARGE SCALE GENOMIC DNA]</scope>
    <source>
        <strain evidence="3 4">ATCC 31267</strain>
    </source>
</reference>
<evidence type="ECO:0000313" key="4">
    <source>
        <dbReference type="Proteomes" id="UP000299211"/>
    </source>
</evidence>
<feature type="region of interest" description="Disordered" evidence="1">
    <location>
        <begin position="1"/>
        <end position="23"/>
    </location>
</feature>
<feature type="compositionally biased region" description="Gly residues" evidence="1">
    <location>
        <begin position="9"/>
        <end position="19"/>
    </location>
</feature>
<dbReference type="Proteomes" id="UP000302139">
    <property type="component" value="Unassembled WGS sequence"/>
</dbReference>
<protein>
    <submittedName>
        <fullName evidence="3">Uncharacterized protein</fullName>
    </submittedName>
</protein>
<accession>A0A4D4MF24</accession>
<dbReference type="Proteomes" id="UP000299211">
    <property type="component" value="Unassembled WGS sequence"/>
</dbReference>
<dbReference type="EMBL" id="BJHY01000001">
    <property type="protein sequence ID" value="GDY70530.1"/>
    <property type="molecule type" value="Genomic_DNA"/>
</dbReference>
<evidence type="ECO:0000313" key="5">
    <source>
        <dbReference type="Proteomes" id="UP000302139"/>
    </source>
</evidence>
<evidence type="ECO:0000256" key="1">
    <source>
        <dbReference type="SAM" id="MobiDB-lite"/>
    </source>
</evidence>
<evidence type="ECO:0000313" key="2">
    <source>
        <dbReference type="EMBL" id="GDY69089.1"/>
    </source>
</evidence>
<proteinExistence type="predicted"/>
<sequence length="175" mass="19314">MSEARPRPYGGGDLHGCGGAREARAREVARDAAGEDARVGAGDFAARQTGARFEQQYLCLAASYDFPQDLTDAQDELRQVRADLQTVYRRVPWSAEPLDAWETHENAWRPSSRPASPGWGPQDAAEIARLRAREVELATANVTHAYWSEFAPAHVLAARNALKRHQEQQMADASS</sequence>
<dbReference type="AlphaFoldDB" id="A0A4D4MF24"/>
<dbReference type="EMBL" id="BJHX01000001">
    <property type="protein sequence ID" value="GDY69089.1"/>
    <property type="molecule type" value="Genomic_DNA"/>
</dbReference>
<evidence type="ECO:0000313" key="3">
    <source>
        <dbReference type="EMBL" id="GDY70530.1"/>
    </source>
</evidence>
<gene>
    <name evidence="2" type="ORF">SAV14893_084820</name>
    <name evidence="3" type="ORF">SAV31267_000150</name>
</gene>
<name>A0A4D4MF24_STRAX</name>
<reference evidence="2 5" key="2">
    <citation type="submission" date="2019-04" db="EMBL/GenBank/DDBJ databases">
        <title>Draft genome sequences of Streptomyces avermitilis NBRC 14893.</title>
        <authorList>
            <person name="Komaki H."/>
            <person name="Tamura T."/>
            <person name="Hosoyama A."/>
        </authorList>
    </citation>
    <scope>NUCLEOTIDE SEQUENCE [LARGE SCALE GENOMIC DNA]</scope>
    <source>
        <strain evidence="2 5">NBRC 14893</strain>
    </source>
</reference>
<comment type="caution">
    <text evidence="3">The sequence shown here is derived from an EMBL/GenBank/DDBJ whole genome shotgun (WGS) entry which is preliminary data.</text>
</comment>
<organism evidence="3 4">
    <name type="scientific">Streptomyces avermitilis</name>
    <dbReference type="NCBI Taxonomy" id="33903"/>
    <lineage>
        <taxon>Bacteria</taxon>
        <taxon>Bacillati</taxon>
        <taxon>Actinomycetota</taxon>
        <taxon>Actinomycetes</taxon>
        <taxon>Kitasatosporales</taxon>
        <taxon>Streptomycetaceae</taxon>
        <taxon>Streptomyces</taxon>
    </lineage>
</organism>